<sequence>MRKKTSSDKHDRVLHTPLLQAFRDAAQAGDARRSEITYTEDGARIVTQRSNRVSSNEAALRHSLDIDLGHLLNTVNLAAALDLEDHPHVRRSVLNFGMQDLVHLSIDSARLSHLAESLRTALLAHEPRLNAASLEITQQDDIDEVNQRIAFTVRAEMVCRPVDVPLEFLAEIDVGSGKVDLRNLARPRAAARSGTPAPDAPTPRRAGGGVHIPPGMEQHAARTPGAGRKD</sequence>
<gene>
    <name evidence="3" type="primary">tssE</name>
    <name evidence="3" type="ORF">PUT78_17370</name>
</gene>
<reference evidence="3" key="1">
    <citation type="submission" date="2023-02" db="EMBL/GenBank/DDBJ databases">
        <title>Description of Roseinatronobacter alkalisoli sp. nov., an alkaliphilic bacerium isolated from soda soil.</title>
        <authorList>
            <person name="Wei W."/>
        </authorList>
    </citation>
    <scope>NUCLEOTIDE SEQUENCE</scope>
    <source>
        <strain evidence="3">HJB301</strain>
    </source>
</reference>
<feature type="domain" description="IraD/Gp25-like" evidence="2">
    <location>
        <begin position="60"/>
        <end position="161"/>
    </location>
</feature>
<protein>
    <submittedName>
        <fullName evidence="3">Type VI secretion system baseplate subunit TssE</fullName>
    </submittedName>
</protein>
<dbReference type="PANTHER" id="PTHR38595">
    <property type="entry name" value="CYTOPLASMIC PROTEIN-RELATED"/>
    <property type="match status" value="1"/>
</dbReference>
<accession>A0ABT5TCL0</accession>
<evidence type="ECO:0000256" key="1">
    <source>
        <dbReference type="SAM" id="MobiDB-lite"/>
    </source>
</evidence>
<evidence type="ECO:0000313" key="4">
    <source>
        <dbReference type="Proteomes" id="UP001431784"/>
    </source>
</evidence>
<organism evidence="3 4">
    <name type="scientific">Roseinatronobacter alkalisoli</name>
    <dbReference type="NCBI Taxonomy" id="3028235"/>
    <lineage>
        <taxon>Bacteria</taxon>
        <taxon>Pseudomonadati</taxon>
        <taxon>Pseudomonadota</taxon>
        <taxon>Alphaproteobacteria</taxon>
        <taxon>Rhodobacterales</taxon>
        <taxon>Paracoccaceae</taxon>
        <taxon>Roseinatronobacter</taxon>
    </lineage>
</organism>
<dbReference type="SUPFAM" id="SSF160719">
    <property type="entry name" value="gpW/gp25-like"/>
    <property type="match status" value="1"/>
</dbReference>
<feature type="region of interest" description="Disordered" evidence="1">
    <location>
        <begin position="187"/>
        <end position="230"/>
    </location>
</feature>
<dbReference type="InterPro" id="IPR017737">
    <property type="entry name" value="TssE1-like"/>
</dbReference>
<dbReference type="InterPro" id="IPR007048">
    <property type="entry name" value="IraD/Gp25-like"/>
</dbReference>
<dbReference type="PANTHER" id="PTHR38595:SF1">
    <property type="entry name" value="TYPE VI SECRETION SYSTEM COMPONENT TSSE1"/>
    <property type="match status" value="1"/>
</dbReference>
<dbReference type="Proteomes" id="UP001431784">
    <property type="component" value="Unassembled WGS sequence"/>
</dbReference>
<dbReference type="EMBL" id="JAQZSM010000020">
    <property type="protein sequence ID" value="MDD7972866.1"/>
    <property type="molecule type" value="Genomic_DNA"/>
</dbReference>
<name>A0ABT5TCL0_9RHOB</name>
<comment type="caution">
    <text evidence="3">The sequence shown here is derived from an EMBL/GenBank/DDBJ whole genome shotgun (WGS) entry which is preliminary data.</text>
</comment>
<proteinExistence type="predicted"/>
<dbReference type="InterPro" id="IPR053176">
    <property type="entry name" value="T6SS_TssE1-like"/>
</dbReference>
<dbReference type="NCBIfam" id="TIGR03357">
    <property type="entry name" value="VI_zyme"/>
    <property type="match status" value="1"/>
</dbReference>
<dbReference type="RefSeq" id="WP_274353540.1">
    <property type="nucleotide sequence ID" value="NZ_JAQZSM010000020.1"/>
</dbReference>
<keyword evidence="4" id="KW-1185">Reference proteome</keyword>
<evidence type="ECO:0000259" key="2">
    <source>
        <dbReference type="Pfam" id="PF04965"/>
    </source>
</evidence>
<dbReference type="Gene3D" id="3.10.450.40">
    <property type="match status" value="1"/>
</dbReference>
<evidence type="ECO:0000313" key="3">
    <source>
        <dbReference type="EMBL" id="MDD7972866.1"/>
    </source>
</evidence>
<feature type="compositionally biased region" description="Low complexity" evidence="1">
    <location>
        <begin position="187"/>
        <end position="197"/>
    </location>
</feature>
<dbReference type="Pfam" id="PF04965">
    <property type="entry name" value="GPW_gp25"/>
    <property type="match status" value="1"/>
</dbReference>